<evidence type="ECO:0000313" key="2">
    <source>
        <dbReference type="EMBL" id="GAA5114713.1"/>
    </source>
</evidence>
<dbReference type="Proteomes" id="UP001500171">
    <property type="component" value="Unassembled WGS sequence"/>
</dbReference>
<dbReference type="Gene3D" id="3.40.50.410">
    <property type="entry name" value="von Willebrand factor, type A domain"/>
    <property type="match status" value="2"/>
</dbReference>
<name>A0ABP9NI80_9GAMM</name>
<keyword evidence="1" id="KW-0812">Transmembrane</keyword>
<protein>
    <recommendedName>
        <fullName evidence="4">VWFA domain-containing protein</fullName>
    </recommendedName>
</protein>
<dbReference type="InterPro" id="IPR036465">
    <property type="entry name" value="vWFA_dom_sf"/>
</dbReference>
<reference evidence="3" key="1">
    <citation type="journal article" date="2019" name="Int. J. Syst. Evol. Microbiol.">
        <title>The Global Catalogue of Microorganisms (GCM) 10K type strain sequencing project: providing services to taxonomists for standard genome sequencing and annotation.</title>
        <authorList>
            <consortium name="The Broad Institute Genomics Platform"/>
            <consortium name="The Broad Institute Genome Sequencing Center for Infectious Disease"/>
            <person name="Wu L."/>
            <person name="Ma J."/>
        </authorList>
    </citation>
    <scope>NUCLEOTIDE SEQUENCE [LARGE SCALE GENOMIC DNA]</scope>
    <source>
        <strain evidence="3">JCM 18050</strain>
    </source>
</reference>
<evidence type="ECO:0000313" key="3">
    <source>
        <dbReference type="Proteomes" id="UP001500171"/>
    </source>
</evidence>
<keyword evidence="1" id="KW-1133">Transmembrane helix</keyword>
<dbReference type="SUPFAM" id="SSF53300">
    <property type="entry name" value="vWA-like"/>
    <property type="match status" value="1"/>
</dbReference>
<dbReference type="RefSeq" id="WP_345492687.1">
    <property type="nucleotide sequence ID" value="NZ_BAABHY010000013.1"/>
</dbReference>
<accession>A0ABP9NI80</accession>
<sequence>MKKALTKLQRTHYKRAFLSNNTGSVIVSFAIMLPTIFICMLVSINYTQSMRTRAQISEATNEASLAIVAINNENTNITAVEQNKKVALNYLNYYLNKAVSDNENDAYIDIQYNQTKREYYVTYRQTFDTVIDHQQLSESAKQTVISNKTESYGNTRKTYMSETFDVAFIADFSGSGSCPYNNYNCNDYVGTINDTQRLAYMKTAISSIIDEFKHYPEYRFALVPYDVGVPVVNNQTNPAGGESYACSVMYKMKTPFDDIDYNFWANKNILYTKWSRLKENNIISDYLNYDYIGNYENPIFYYLDYYYYFYYAKIIGPALGYYNNQQLVDGGLCIFQNYIDQPNMGSAQYACGINNSDYPLNTNNRNIVRNQYAKIVQLYDYMFSGNYPNVHYSFANTQTVDVLGTIDTLFSQMNNNTITFNRSISPTVADFSPFQGMCQSPLYNNNIMSEKMVNLSYYQRFNEASKHVKSFSLSPYLIPFSDAEDHNVNLLNEIKSGEWRPGGGTDTITALLRTVPIMAKSNALNKVMIIITDGKDDVGADELREQFLENGTCQAITNGLTSVTNQKHGYIDKVAKSAVIHYIKLDPNASHLTTDSDYQAVYGSWYTQCMNSDKQFLHVATDYQSLLDAMRKIVISETGSFINKN</sequence>
<gene>
    <name evidence="2" type="ORF">GCM10023211_24590</name>
</gene>
<feature type="transmembrane region" description="Helical" evidence="1">
    <location>
        <begin position="21"/>
        <end position="44"/>
    </location>
</feature>
<keyword evidence="1" id="KW-0472">Membrane</keyword>
<comment type="caution">
    <text evidence="2">The sequence shown here is derived from an EMBL/GenBank/DDBJ whole genome shotgun (WGS) entry which is preliminary data.</text>
</comment>
<proteinExistence type="predicted"/>
<keyword evidence="3" id="KW-1185">Reference proteome</keyword>
<evidence type="ECO:0008006" key="4">
    <source>
        <dbReference type="Google" id="ProtNLM"/>
    </source>
</evidence>
<evidence type="ECO:0000256" key="1">
    <source>
        <dbReference type="SAM" id="Phobius"/>
    </source>
</evidence>
<dbReference type="EMBL" id="BAABHY010000013">
    <property type="protein sequence ID" value="GAA5114713.1"/>
    <property type="molecule type" value="Genomic_DNA"/>
</dbReference>
<organism evidence="2 3">
    <name type="scientific">Orbus sasakiae</name>
    <dbReference type="NCBI Taxonomy" id="1078475"/>
    <lineage>
        <taxon>Bacteria</taxon>
        <taxon>Pseudomonadati</taxon>
        <taxon>Pseudomonadota</taxon>
        <taxon>Gammaproteobacteria</taxon>
        <taxon>Orbales</taxon>
        <taxon>Orbaceae</taxon>
        <taxon>Orbus</taxon>
    </lineage>
</organism>